<dbReference type="HOGENOM" id="CLU_828454_0_0_6"/>
<dbReference type="STRING" id="449.LHA_0788"/>
<dbReference type="EMBL" id="LN681225">
    <property type="protein sequence ID" value="CEK09870.1"/>
    <property type="molecule type" value="Genomic_DNA"/>
</dbReference>
<dbReference type="Proteomes" id="UP000032803">
    <property type="component" value="Chromosome I"/>
</dbReference>
<gene>
    <name evidence="2" type="ORF">LHA_0788</name>
</gene>
<feature type="transmembrane region" description="Helical" evidence="1">
    <location>
        <begin position="281"/>
        <end position="306"/>
    </location>
</feature>
<name>A0A0A8ULX0_LEGHA</name>
<dbReference type="OrthoDB" id="5606277at2"/>
<protein>
    <submittedName>
        <fullName evidence="2">Uncharacterized protein</fullName>
    </submittedName>
</protein>
<organism evidence="2 3">
    <name type="scientific">Legionella hackeliae</name>
    <dbReference type="NCBI Taxonomy" id="449"/>
    <lineage>
        <taxon>Bacteria</taxon>
        <taxon>Pseudomonadati</taxon>
        <taxon>Pseudomonadota</taxon>
        <taxon>Gammaproteobacteria</taxon>
        <taxon>Legionellales</taxon>
        <taxon>Legionellaceae</taxon>
        <taxon>Legionella</taxon>
    </lineage>
</organism>
<dbReference type="PATRIC" id="fig|449.7.peg.2876"/>
<evidence type="ECO:0000313" key="3">
    <source>
        <dbReference type="Proteomes" id="UP000032803"/>
    </source>
</evidence>
<keyword evidence="1" id="KW-0472">Membrane</keyword>
<evidence type="ECO:0000313" key="2">
    <source>
        <dbReference type="EMBL" id="CEK09870.1"/>
    </source>
</evidence>
<sequence>MINPVPSIIYKSPRSGDERKIIVVDGIPFYQSTGKNSGARDTWFPFVTLRGNKEPTIPEDLTEISSTYLSYIFDNSPENYIIKYDTTWVKTDLPQVMFDGRIPTKKTLIISSRLNPSPDEEALTAAGLTPSEIALAQDKITLAAESEIVNDPDAVNEWLITQNAEIVSKIFGKKINTQAKSGNKTQEYVDAFIADINGDLNAKQYQFLLQLFELNEKVNDLHTRGQINAFEQASALHTTLSDNLKNLVNGTMDNDTFRTSSSNAIKLARTELEHFRGLKLILANLAIALVTLGVGYIAAGLANLFFTDHFVLLRPQSARKLDELDSELSQIAPGA</sequence>
<dbReference type="KEGG" id="lha:LHA_0788"/>
<keyword evidence="1" id="KW-0812">Transmembrane</keyword>
<dbReference type="RefSeq" id="WP_045105334.1">
    <property type="nucleotide sequence ID" value="NZ_LN681225.1"/>
</dbReference>
<keyword evidence="1" id="KW-1133">Transmembrane helix</keyword>
<proteinExistence type="predicted"/>
<keyword evidence="3" id="KW-1185">Reference proteome</keyword>
<dbReference type="AlphaFoldDB" id="A0A0A8ULX0"/>
<evidence type="ECO:0000256" key="1">
    <source>
        <dbReference type="SAM" id="Phobius"/>
    </source>
</evidence>
<accession>A0A0A8ULX0</accession>
<reference evidence="3" key="1">
    <citation type="submission" date="2014-09" db="EMBL/GenBank/DDBJ databases">
        <authorList>
            <person name="Gomez-Valero L."/>
        </authorList>
    </citation>
    <scope>NUCLEOTIDE SEQUENCE [LARGE SCALE GENOMIC DNA]</scope>
    <source>
        <strain evidence="3">ATCC35250</strain>
    </source>
</reference>